<proteinExistence type="predicted"/>
<feature type="region of interest" description="Disordered" evidence="1">
    <location>
        <begin position="404"/>
        <end position="438"/>
    </location>
</feature>
<sequence>TVATRCASRSAASQRNSKRNKEQQLLQQQVTTLSGKLELGDENKVETLIEDEAQSKEAGQSQQLEENIQEEQDEEEEDPDIGVESFVSGDISRPCPESEAVQLALGYFDWLAEDWSGATGCTKPKHSRRYAYEIYSTFLHEESPLSLLASNSDADASRQQLHDEAVHPLERLFGIGASTGADPASTVRQGAAADKPRPGADAPTLARLATGALADLQQKRRDGFLSDLLPALPGGSTPEQRRLFAARCRPGLLARLRMLRQSESAPAAAEASCLATLLVRASIRNWPSRWRRESRRSQKRRQAEVSAKPDGPGGGLGSLGFVGIWSGARRATARWGARFGACALTKAQVCAACDQVLCGAAPQGLQCTADCEQVVHRSCAQQPQLGACTKRAAARAKDASIGSVKASKSFGGSSNRRRLRHQRHPSSQASTPPAMPRQRFAGGRIDEVEDWMLSGRQVQRNIPDCADDLPILKLTSSRSDQALFLSHAIIALQQPHQLSQTSRSISSSHLGTPATAEAAAAAATRGGGFNKRASIGRSQSVKTPGSPRVPEFQPDKKPAKVGDGGAEPVRGWEQQPRPPDFDRYKDYQLALHELVFACASHLRALTVLQLLFVQRWPRSCLPMLRQLGLHFVPECVSLYRSLLAS</sequence>
<dbReference type="Proteomes" id="UP000095280">
    <property type="component" value="Unplaced"/>
</dbReference>
<evidence type="ECO:0000313" key="2">
    <source>
        <dbReference type="Proteomes" id="UP000095280"/>
    </source>
</evidence>
<name>A0A1I8FFV1_9PLAT</name>
<dbReference type="Gene3D" id="3.30.60.20">
    <property type="match status" value="1"/>
</dbReference>
<evidence type="ECO:0000256" key="1">
    <source>
        <dbReference type="SAM" id="MobiDB-lite"/>
    </source>
</evidence>
<protein>
    <submittedName>
        <fullName evidence="3">Phorbol-ester/DAG-type domain-containing protein</fullName>
    </submittedName>
</protein>
<reference evidence="3" key="1">
    <citation type="submission" date="2016-11" db="UniProtKB">
        <authorList>
            <consortium name="WormBaseParasite"/>
        </authorList>
    </citation>
    <scope>IDENTIFICATION</scope>
</reference>
<dbReference type="AlphaFoldDB" id="A0A1I8FFV1"/>
<feature type="region of interest" description="Disordered" evidence="1">
    <location>
        <begin position="500"/>
        <end position="577"/>
    </location>
</feature>
<feature type="compositionally biased region" description="Low complexity" evidence="1">
    <location>
        <begin position="500"/>
        <end position="524"/>
    </location>
</feature>
<feature type="compositionally biased region" description="Basic residues" evidence="1">
    <location>
        <begin position="415"/>
        <end position="424"/>
    </location>
</feature>
<feature type="region of interest" description="Disordered" evidence="1">
    <location>
        <begin position="178"/>
        <end position="202"/>
    </location>
</feature>
<accession>A0A1I8FFV1</accession>
<dbReference type="Gene3D" id="1.10.167.10">
    <property type="entry name" value="Regulator of G-protein Signalling 4, domain 2"/>
    <property type="match status" value="1"/>
</dbReference>
<dbReference type="WBParaSite" id="maker-unitig_33247-snap-gene-0.2-mRNA-1">
    <property type="protein sequence ID" value="maker-unitig_33247-snap-gene-0.2-mRNA-1"/>
    <property type="gene ID" value="maker-unitig_33247-snap-gene-0.2"/>
</dbReference>
<feature type="region of interest" description="Disordered" evidence="1">
    <location>
        <begin position="1"/>
        <end position="26"/>
    </location>
</feature>
<dbReference type="InterPro" id="IPR044926">
    <property type="entry name" value="RGS_subdomain_2"/>
</dbReference>
<organism evidence="2 3">
    <name type="scientific">Macrostomum lignano</name>
    <dbReference type="NCBI Taxonomy" id="282301"/>
    <lineage>
        <taxon>Eukaryota</taxon>
        <taxon>Metazoa</taxon>
        <taxon>Spiralia</taxon>
        <taxon>Lophotrochozoa</taxon>
        <taxon>Platyhelminthes</taxon>
        <taxon>Rhabditophora</taxon>
        <taxon>Macrostomorpha</taxon>
        <taxon>Macrostomida</taxon>
        <taxon>Macrostomidae</taxon>
        <taxon>Macrostomum</taxon>
    </lineage>
</organism>
<evidence type="ECO:0000313" key="3">
    <source>
        <dbReference type="WBParaSite" id="maker-unitig_33247-snap-gene-0.2-mRNA-1"/>
    </source>
</evidence>
<keyword evidence="2" id="KW-1185">Reference proteome</keyword>
<feature type="region of interest" description="Disordered" evidence="1">
    <location>
        <begin position="289"/>
        <end position="312"/>
    </location>
</feature>
<feature type="region of interest" description="Disordered" evidence="1">
    <location>
        <begin position="51"/>
        <end position="80"/>
    </location>
</feature>
<feature type="compositionally biased region" description="Acidic residues" evidence="1">
    <location>
        <begin position="67"/>
        <end position="80"/>
    </location>
</feature>